<evidence type="ECO:0000256" key="2">
    <source>
        <dbReference type="ARBA" id="ARBA00022490"/>
    </source>
</evidence>
<dbReference type="STRING" id="1072685.IX83_02370"/>
<keyword evidence="5 7" id="KW-0808">Transferase</keyword>
<dbReference type="HAMAP" id="MF_01007">
    <property type="entry name" value="16SrRNA_methyltr_H"/>
    <property type="match status" value="1"/>
</dbReference>
<name>A0A077DGN5_9BURK</name>
<feature type="binding site" evidence="7">
    <location>
        <position position="125"/>
    </location>
    <ligand>
        <name>S-adenosyl-L-methionine</name>
        <dbReference type="ChEBI" id="CHEBI:59789"/>
    </ligand>
</feature>
<organism evidence="9 10">
    <name type="scientific">Basilea psittacipulmonis DSM 24701</name>
    <dbReference type="NCBI Taxonomy" id="1072685"/>
    <lineage>
        <taxon>Bacteria</taxon>
        <taxon>Pseudomonadati</taxon>
        <taxon>Pseudomonadota</taxon>
        <taxon>Betaproteobacteria</taxon>
        <taxon>Burkholderiales</taxon>
        <taxon>Alcaligenaceae</taxon>
        <taxon>Basilea</taxon>
    </lineage>
</organism>
<dbReference type="SUPFAM" id="SSF53335">
    <property type="entry name" value="S-adenosyl-L-methionine-dependent methyltransferases"/>
    <property type="match status" value="1"/>
</dbReference>
<evidence type="ECO:0000313" key="10">
    <source>
        <dbReference type="Proteomes" id="UP000028945"/>
    </source>
</evidence>
<dbReference type="EC" id="2.1.1.199" evidence="7"/>
<dbReference type="GO" id="GO:0070475">
    <property type="term" value="P:rRNA base methylation"/>
    <property type="evidence" value="ECO:0007669"/>
    <property type="project" value="UniProtKB-UniRule"/>
</dbReference>
<feature type="compositionally biased region" description="Basic and acidic residues" evidence="8">
    <location>
        <begin position="298"/>
        <end position="313"/>
    </location>
</feature>
<reference evidence="9 10" key="1">
    <citation type="journal article" date="2014" name="BMC Genomics">
        <title>A genomic perspective on a new bacterial genus and species from the Alcaligenaceae family, Basilea psittacipulmonis.</title>
        <authorList>
            <person name="Whiteson K.L."/>
            <person name="Hernandez D."/>
            <person name="Lazarevic V."/>
            <person name="Gaia N."/>
            <person name="Farinelli L."/>
            <person name="Francois P."/>
            <person name="Pilo P."/>
            <person name="Frey J."/>
            <person name="Schrenzel J."/>
        </authorList>
    </citation>
    <scope>NUCLEOTIDE SEQUENCE [LARGE SCALE GENOMIC DNA]</scope>
    <source>
        <strain evidence="9 10">DSM 24701</strain>
    </source>
</reference>
<proteinExistence type="inferred from homology"/>
<dbReference type="GO" id="GO:0071424">
    <property type="term" value="F:rRNA (cytosine-N4-)-methyltransferase activity"/>
    <property type="evidence" value="ECO:0007669"/>
    <property type="project" value="UniProtKB-UniRule"/>
</dbReference>
<dbReference type="PANTHER" id="PTHR11265">
    <property type="entry name" value="S-ADENOSYL-METHYLTRANSFERASE MRAW"/>
    <property type="match status" value="1"/>
</dbReference>
<feature type="binding site" evidence="7">
    <location>
        <position position="97"/>
    </location>
    <ligand>
        <name>S-adenosyl-L-methionine</name>
        <dbReference type="ChEBI" id="CHEBI:59789"/>
    </ligand>
</feature>
<keyword evidence="10" id="KW-1185">Reference proteome</keyword>
<sequence length="329" mass="36841">MTGFVHKTVLLNETVNALVYPEYHAKDSAMCNVLPVANKTGTFVDGTFGRGGHSRALLRHLAADARLIVFDKDPEAIQSANELALEDKRVTVIHDAFSSMQEHLSAMGITNIQGVMLDLGISSPQIDDASRGFSFMKDGPLDMRMDSSRGMTAAQWLHEASVEEIKEVIKNYGEERYAFQIAKTIDRRRQEQPIRTTLELAELISSCVRTREKGQHPATRTFQAIRIFLNEELQELSRSLTSILTLLDTQARMAIISFHSLEDRMVKQFISAASKPGAAYSRLPLRESEMPQATLLDLGKRKPSEKEVEENPRSRSAILRVAQRTGVTR</sequence>
<evidence type="ECO:0000313" key="9">
    <source>
        <dbReference type="EMBL" id="AIL32313.1"/>
    </source>
</evidence>
<dbReference type="Proteomes" id="UP000028945">
    <property type="component" value="Chromosome"/>
</dbReference>
<evidence type="ECO:0000256" key="5">
    <source>
        <dbReference type="ARBA" id="ARBA00022679"/>
    </source>
</evidence>
<evidence type="ECO:0000256" key="6">
    <source>
        <dbReference type="ARBA" id="ARBA00022691"/>
    </source>
</evidence>
<dbReference type="OrthoDB" id="9806637at2"/>
<dbReference type="FunFam" id="1.10.150.170:FF:000001">
    <property type="entry name" value="Ribosomal RNA small subunit methyltransferase H"/>
    <property type="match status" value="1"/>
</dbReference>
<feature type="region of interest" description="Disordered" evidence="8">
    <location>
        <begin position="292"/>
        <end position="329"/>
    </location>
</feature>
<dbReference type="InterPro" id="IPR023397">
    <property type="entry name" value="SAM-dep_MeTrfase_MraW_recog"/>
</dbReference>
<dbReference type="InterPro" id="IPR002903">
    <property type="entry name" value="RsmH"/>
</dbReference>
<dbReference type="PANTHER" id="PTHR11265:SF0">
    <property type="entry name" value="12S RRNA N4-METHYLCYTIDINE METHYLTRANSFERASE"/>
    <property type="match status" value="1"/>
</dbReference>
<comment type="subcellular location">
    <subcellularLocation>
        <location evidence="7">Cytoplasm</location>
    </subcellularLocation>
</comment>
<keyword evidence="4 7" id="KW-0489">Methyltransferase</keyword>
<dbReference type="NCBIfam" id="TIGR00006">
    <property type="entry name" value="16S rRNA (cytosine(1402)-N(4))-methyltransferase RsmH"/>
    <property type="match status" value="1"/>
</dbReference>
<comment type="function">
    <text evidence="7">Specifically methylates the N4 position of cytidine in position 1402 (C1402) of 16S rRNA.</text>
</comment>
<comment type="similarity">
    <text evidence="1 7">Belongs to the methyltransferase superfamily. RsmH family.</text>
</comment>
<dbReference type="AlphaFoldDB" id="A0A077DGN5"/>
<feature type="binding site" evidence="7">
    <location>
        <begin position="51"/>
        <end position="53"/>
    </location>
    <ligand>
        <name>S-adenosyl-L-methionine</name>
        <dbReference type="ChEBI" id="CHEBI:59789"/>
    </ligand>
</feature>
<dbReference type="InterPro" id="IPR029063">
    <property type="entry name" value="SAM-dependent_MTases_sf"/>
</dbReference>
<evidence type="ECO:0000256" key="8">
    <source>
        <dbReference type="SAM" id="MobiDB-lite"/>
    </source>
</evidence>
<dbReference type="RefSeq" id="WP_038498739.1">
    <property type="nucleotide sequence ID" value="NZ_AFWK01000105.1"/>
</dbReference>
<feature type="binding site" evidence="7">
    <location>
        <position position="71"/>
    </location>
    <ligand>
        <name>S-adenosyl-L-methionine</name>
        <dbReference type="ChEBI" id="CHEBI:59789"/>
    </ligand>
</feature>
<dbReference type="Pfam" id="PF01795">
    <property type="entry name" value="Methyltransf_5"/>
    <property type="match status" value="1"/>
</dbReference>
<keyword evidence="2 7" id="KW-0963">Cytoplasm</keyword>
<keyword evidence="3 7" id="KW-0698">rRNA processing</keyword>
<evidence type="ECO:0000256" key="1">
    <source>
        <dbReference type="ARBA" id="ARBA00010396"/>
    </source>
</evidence>
<dbReference type="eggNOG" id="COG0275">
    <property type="taxonomic scope" value="Bacteria"/>
</dbReference>
<evidence type="ECO:0000256" key="4">
    <source>
        <dbReference type="ARBA" id="ARBA00022603"/>
    </source>
</evidence>
<dbReference type="HOGENOM" id="CLU_038422_2_0_4"/>
<dbReference type="PIRSF" id="PIRSF004486">
    <property type="entry name" value="MraW"/>
    <property type="match status" value="1"/>
</dbReference>
<keyword evidence="6 7" id="KW-0949">S-adenosyl-L-methionine</keyword>
<dbReference type="EMBL" id="CP009238">
    <property type="protein sequence ID" value="AIL32313.1"/>
    <property type="molecule type" value="Genomic_DNA"/>
</dbReference>
<dbReference type="GO" id="GO:0005737">
    <property type="term" value="C:cytoplasm"/>
    <property type="evidence" value="ECO:0007669"/>
    <property type="project" value="UniProtKB-SubCell"/>
</dbReference>
<gene>
    <name evidence="7" type="primary">rsmH</name>
    <name evidence="9" type="ORF">IX83_02370</name>
</gene>
<accession>A0A077DGN5</accession>
<evidence type="ECO:0000256" key="3">
    <source>
        <dbReference type="ARBA" id="ARBA00022552"/>
    </source>
</evidence>
<protein>
    <recommendedName>
        <fullName evidence="7">Ribosomal RNA small subunit methyltransferase H</fullName>
        <ecNumber evidence="7">2.1.1.199</ecNumber>
    </recommendedName>
    <alternativeName>
        <fullName evidence="7">16S rRNA m(4)C1402 methyltransferase</fullName>
    </alternativeName>
    <alternativeName>
        <fullName evidence="7">rRNA (cytosine-N(4)-)-methyltransferase RsmH</fullName>
    </alternativeName>
</protein>
<comment type="catalytic activity">
    <reaction evidence="7">
        <text>cytidine(1402) in 16S rRNA + S-adenosyl-L-methionine = N(4)-methylcytidine(1402) in 16S rRNA + S-adenosyl-L-homocysteine + H(+)</text>
        <dbReference type="Rhea" id="RHEA:42928"/>
        <dbReference type="Rhea" id="RHEA-COMP:10286"/>
        <dbReference type="Rhea" id="RHEA-COMP:10287"/>
        <dbReference type="ChEBI" id="CHEBI:15378"/>
        <dbReference type="ChEBI" id="CHEBI:57856"/>
        <dbReference type="ChEBI" id="CHEBI:59789"/>
        <dbReference type="ChEBI" id="CHEBI:74506"/>
        <dbReference type="ChEBI" id="CHEBI:82748"/>
        <dbReference type="EC" id="2.1.1.199"/>
    </reaction>
</comment>
<feature type="binding site" evidence="7">
    <location>
        <position position="118"/>
    </location>
    <ligand>
        <name>S-adenosyl-L-methionine</name>
        <dbReference type="ChEBI" id="CHEBI:59789"/>
    </ligand>
</feature>
<dbReference type="Gene3D" id="1.10.150.170">
    <property type="entry name" value="Putative methyltransferase TM0872, insert domain"/>
    <property type="match status" value="1"/>
</dbReference>
<dbReference type="SUPFAM" id="SSF81799">
    <property type="entry name" value="Putative methyltransferase TM0872, insert domain"/>
    <property type="match status" value="1"/>
</dbReference>
<evidence type="ECO:0000256" key="7">
    <source>
        <dbReference type="HAMAP-Rule" id="MF_01007"/>
    </source>
</evidence>
<dbReference type="Gene3D" id="3.40.50.150">
    <property type="entry name" value="Vaccinia Virus protein VP39"/>
    <property type="match status" value="1"/>
</dbReference>
<dbReference type="KEGG" id="bpsi:IX83_02370"/>